<keyword evidence="6 12" id="KW-0067">ATP-binding</keyword>
<dbReference type="GO" id="GO:0005886">
    <property type="term" value="C:plasma membrane"/>
    <property type="evidence" value="ECO:0007669"/>
    <property type="project" value="UniProtKB-SubCell"/>
</dbReference>
<keyword evidence="2" id="KW-0813">Transport</keyword>
<dbReference type="PROSITE" id="PS00211">
    <property type="entry name" value="ABC_TRANSPORTER_1"/>
    <property type="match status" value="1"/>
</dbReference>
<evidence type="ECO:0000256" key="2">
    <source>
        <dbReference type="ARBA" id="ARBA00022448"/>
    </source>
</evidence>
<dbReference type="InterPro" id="IPR039421">
    <property type="entry name" value="Type_1_exporter"/>
</dbReference>
<dbReference type="PROSITE" id="PS50893">
    <property type="entry name" value="ABC_TRANSPORTER_2"/>
    <property type="match status" value="1"/>
</dbReference>
<dbReference type="Pfam" id="PF00005">
    <property type="entry name" value="ABC_tran"/>
    <property type="match status" value="1"/>
</dbReference>
<dbReference type="InterPro" id="IPR003439">
    <property type="entry name" value="ABC_transporter-like_ATP-bd"/>
</dbReference>
<dbReference type="Gene3D" id="1.20.1560.10">
    <property type="entry name" value="ABC transporter type 1, transmembrane domain"/>
    <property type="match status" value="1"/>
</dbReference>
<dbReference type="InterPro" id="IPR003593">
    <property type="entry name" value="AAA+_ATPase"/>
</dbReference>
<keyword evidence="8 9" id="KW-0472">Membrane</keyword>
<dbReference type="InterPro" id="IPR017871">
    <property type="entry name" value="ABC_transporter-like_CS"/>
</dbReference>
<dbReference type="GO" id="GO:0016887">
    <property type="term" value="F:ATP hydrolysis activity"/>
    <property type="evidence" value="ECO:0007669"/>
    <property type="project" value="InterPro"/>
</dbReference>
<comment type="caution">
    <text evidence="12">The sequence shown here is derived from an EMBL/GenBank/DDBJ whole genome shotgun (WGS) entry which is preliminary data.</text>
</comment>
<keyword evidence="3" id="KW-1003">Cell membrane</keyword>
<feature type="transmembrane region" description="Helical" evidence="9">
    <location>
        <begin position="154"/>
        <end position="179"/>
    </location>
</feature>
<sequence>MNNMSLFLYSASFFWRSCKSHLIFLVFIKVIEGFIPVINIFLFERLINEAAKFINHSGNLEQVFVYLACQLATFLLQYILEHLSIVNDKYINQKIGLHIKEITFNKMEKLAYIHFENPEFQNKLQMISGIDQRIVNNVTSSSNLLKECITLISILAYLINIHWVLVVILFIGIIPLFIIEIKNGSSKYELMRNLTPVNREMFYISNLLYRRESVKELRLFQITSFLIKKWRQKYQENNLEEINLLKKQTVWLFASEIILVLVYALTSAFLLYLMKLGRVLVGSLVAVLQAIQNIQASLSSLIRSISNIYENLLYVKEFSSFISLPEIDDVEDKEEIHGIQEISVQKLNFTYPNQDIQTLKDINLTITPGKKIAIIGENGSGKTTLIKCLTGLYETDSSMIHVNDMPLNKIDLNKYFKKISVLFQDFNRFEFTVRENIGFGNLEDLADTEKLKEVIKRVGLENHIKSLPNQYDSRLGRFFDGGNELSGGQWQKIAIARCLFRECDLIVLDEPTSALDPKSEVEIMEEFFRYSSDKAVIFITHRLGAAWLADEIIVMERGRIAERGTHQELLHLDGIYKELFVSQSKWYMEHKELVKGSI</sequence>
<evidence type="ECO:0000256" key="7">
    <source>
        <dbReference type="ARBA" id="ARBA00022989"/>
    </source>
</evidence>
<evidence type="ECO:0000313" key="12">
    <source>
        <dbReference type="EMBL" id="PGO25857.1"/>
    </source>
</evidence>
<dbReference type="PROSITE" id="PS50929">
    <property type="entry name" value="ABC_TM1F"/>
    <property type="match status" value="1"/>
</dbReference>
<dbReference type="CDD" id="cd03228">
    <property type="entry name" value="ABCC_MRP_Like"/>
    <property type="match status" value="1"/>
</dbReference>
<comment type="subcellular location">
    <subcellularLocation>
        <location evidence="1">Cell membrane</location>
        <topology evidence="1">Multi-pass membrane protein</topology>
    </subcellularLocation>
</comment>
<evidence type="ECO:0000256" key="3">
    <source>
        <dbReference type="ARBA" id="ARBA00022475"/>
    </source>
</evidence>
<dbReference type="Gene3D" id="3.40.50.300">
    <property type="entry name" value="P-loop containing nucleotide triphosphate hydrolases"/>
    <property type="match status" value="1"/>
</dbReference>
<name>A0A2B9PT27_BACCE</name>
<feature type="domain" description="ABC transmembrane type-1" evidence="11">
    <location>
        <begin position="23"/>
        <end position="310"/>
    </location>
</feature>
<feature type="transmembrane region" description="Helical" evidence="9">
    <location>
        <begin position="20"/>
        <end position="42"/>
    </location>
</feature>
<evidence type="ECO:0000256" key="4">
    <source>
        <dbReference type="ARBA" id="ARBA00022692"/>
    </source>
</evidence>
<dbReference type="InterPro" id="IPR011527">
    <property type="entry name" value="ABC1_TM_dom"/>
</dbReference>
<accession>A0A2B9PT27</accession>
<dbReference type="SUPFAM" id="SSF90123">
    <property type="entry name" value="ABC transporter transmembrane region"/>
    <property type="match status" value="1"/>
</dbReference>
<keyword evidence="4 9" id="KW-0812">Transmembrane</keyword>
<dbReference type="FunFam" id="3.40.50.300:FF:000854">
    <property type="entry name" value="Multidrug ABC transporter ATP-binding protein"/>
    <property type="match status" value="1"/>
</dbReference>
<dbReference type="PANTHER" id="PTHR43394:SF1">
    <property type="entry name" value="ATP-BINDING CASSETTE SUB-FAMILY B MEMBER 10, MITOCHONDRIAL"/>
    <property type="match status" value="1"/>
</dbReference>
<evidence type="ECO:0000256" key="6">
    <source>
        <dbReference type="ARBA" id="ARBA00022840"/>
    </source>
</evidence>
<feature type="transmembrane region" description="Helical" evidence="9">
    <location>
        <begin position="250"/>
        <end position="273"/>
    </location>
</feature>
<evidence type="ECO:0000313" key="13">
    <source>
        <dbReference type="Proteomes" id="UP000223777"/>
    </source>
</evidence>
<organism evidence="12 13">
    <name type="scientific">Bacillus cereus</name>
    <dbReference type="NCBI Taxonomy" id="1396"/>
    <lineage>
        <taxon>Bacteria</taxon>
        <taxon>Bacillati</taxon>
        <taxon>Bacillota</taxon>
        <taxon>Bacilli</taxon>
        <taxon>Bacillales</taxon>
        <taxon>Bacillaceae</taxon>
        <taxon>Bacillus</taxon>
        <taxon>Bacillus cereus group</taxon>
    </lineage>
</organism>
<protein>
    <submittedName>
        <fullName evidence="12">ABC transporter ATP-binding protein</fullName>
    </submittedName>
</protein>
<gene>
    <name evidence="12" type="ORF">CN984_18570</name>
</gene>
<dbReference type="InterPro" id="IPR027417">
    <property type="entry name" value="P-loop_NTPase"/>
</dbReference>
<evidence type="ECO:0000256" key="1">
    <source>
        <dbReference type="ARBA" id="ARBA00004651"/>
    </source>
</evidence>
<dbReference type="GO" id="GO:0005524">
    <property type="term" value="F:ATP binding"/>
    <property type="evidence" value="ECO:0007669"/>
    <property type="project" value="UniProtKB-KW"/>
</dbReference>
<evidence type="ECO:0000256" key="8">
    <source>
        <dbReference type="ARBA" id="ARBA00023136"/>
    </source>
</evidence>
<feature type="transmembrane region" description="Helical" evidence="9">
    <location>
        <begin position="63"/>
        <end position="80"/>
    </location>
</feature>
<evidence type="ECO:0000256" key="5">
    <source>
        <dbReference type="ARBA" id="ARBA00022741"/>
    </source>
</evidence>
<dbReference type="EMBL" id="NUIL01000026">
    <property type="protein sequence ID" value="PGO25857.1"/>
    <property type="molecule type" value="Genomic_DNA"/>
</dbReference>
<evidence type="ECO:0000259" key="10">
    <source>
        <dbReference type="PROSITE" id="PS50893"/>
    </source>
</evidence>
<reference evidence="12 13" key="1">
    <citation type="submission" date="2017-09" db="EMBL/GenBank/DDBJ databases">
        <title>Large-scale bioinformatics analysis of Bacillus genomes uncovers conserved roles of natural products in bacterial physiology.</title>
        <authorList>
            <consortium name="Agbiome Team Llc"/>
            <person name="Bleich R.M."/>
            <person name="Grubbs K.J."/>
            <person name="Santa Maria K.C."/>
            <person name="Allen S.E."/>
            <person name="Farag S."/>
            <person name="Shank E.A."/>
            <person name="Bowers A."/>
        </authorList>
    </citation>
    <scope>NUCLEOTIDE SEQUENCE [LARGE SCALE GENOMIC DNA]</scope>
    <source>
        <strain evidence="12 13">AFS050027</strain>
    </source>
</reference>
<feature type="domain" description="ABC transporter" evidence="10">
    <location>
        <begin position="342"/>
        <end position="582"/>
    </location>
</feature>
<keyword evidence="7 9" id="KW-1133">Transmembrane helix</keyword>
<dbReference type="InterPro" id="IPR036640">
    <property type="entry name" value="ABC1_TM_sf"/>
</dbReference>
<dbReference type="Proteomes" id="UP000223777">
    <property type="component" value="Unassembled WGS sequence"/>
</dbReference>
<dbReference type="SMART" id="SM00382">
    <property type="entry name" value="AAA"/>
    <property type="match status" value="1"/>
</dbReference>
<evidence type="ECO:0000256" key="9">
    <source>
        <dbReference type="SAM" id="Phobius"/>
    </source>
</evidence>
<evidence type="ECO:0000259" key="11">
    <source>
        <dbReference type="PROSITE" id="PS50929"/>
    </source>
</evidence>
<dbReference type="PANTHER" id="PTHR43394">
    <property type="entry name" value="ATP-DEPENDENT PERMEASE MDL1, MITOCHONDRIAL"/>
    <property type="match status" value="1"/>
</dbReference>
<proteinExistence type="predicted"/>
<keyword evidence="5" id="KW-0547">Nucleotide-binding</keyword>
<dbReference type="SUPFAM" id="SSF52540">
    <property type="entry name" value="P-loop containing nucleoside triphosphate hydrolases"/>
    <property type="match status" value="1"/>
</dbReference>
<dbReference type="AlphaFoldDB" id="A0A2B9PT27"/>
<dbReference type="GO" id="GO:0015421">
    <property type="term" value="F:ABC-type oligopeptide transporter activity"/>
    <property type="evidence" value="ECO:0007669"/>
    <property type="project" value="TreeGrafter"/>
</dbReference>